<accession>A0AAW0CEC6</accession>
<evidence type="ECO:0000313" key="1">
    <source>
        <dbReference type="EMBL" id="KAK7038354.1"/>
    </source>
</evidence>
<dbReference type="EMBL" id="JAWWNJ010000017">
    <property type="protein sequence ID" value="KAK7038354.1"/>
    <property type="molecule type" value="Genomic_DNA"/>
</dbReference>
<name>A0AAW0CEC6_9AGAR</name>
<keyword evidence="2" id="KW-1185">Reference proteome</keyword>
<evidence type="ECO:0000313" key="2">
    <source>
        <dbReference type="Proteomes" id="UP001362999"/>
    </source>
</evidence>
<protein>
    <submittedName>
        <fullName evidence="1">Uncharacterized protein</fullName>
    </submittedName>
</protein>
<dbReference type="AlphaFoldDB" id="A0AAW0CEC6"/>
<proteinExistence type="predicted"/>
<organism evidence="1 2">
    <name type="scientific">Favolaschia claudopus</name>
    <dbReference type="NCBI Taxonomy" id="2862362"/>
    <lineage>
        <taxon>Eukaryota</taxon>
        <taxon>Fungi</taxon>
        <taxon>Dikarya</taxon>
        <taxon>Basidiomycota</taxon>
        <taxon>Agaricomycotina</taxon>
        <taxon>Agaricomycetes</taxon>
        <taxon>Agaricomycetidae</taxon>
        <taxon>Agaricales</taxon>
        <taxon>Marasmiineae</taxon>
        <taxon>Mycenaceae</taxon>
        <taxon>Favolaschia</taxon>
    </lineage>
</organism>
<comment type="caution">
    <text evidence="1">The sequence shown here is derived from an EMBL/GenBank/DDBJ whole genome shotgun (WGS) entry which is preliminary data.</text>
</comment>
<dbReference type="Proteomes" id="UP001362999">
    <property type="component" value="Unassembled WGS sequence"/>
</dbReference>
<sequence length="199" mass="22500">MSLPLDFEIETSADQIQTMIDVLVHDHERRERLSLWGALAWQKFVQGILFATGCKEPKLVLVPVETYGTADSAQWMGVDPGMWLSPYFPVAPGSFNFAGQSFTEAYFEHERLSSYFVVLFSVQNPIPGTANNVVHPDNDLVSNLFGRLPIKWKGNVLVLRARTRNELEDATLGDIKYAKGVLKTTIGHDLIRRAFQRQF</sequence>
<reference evidence="1 2" key="1">
    <citation type="journal article" date="2024" name="J Genomics">
        <title>Draft genome sequencing and assembly of Favolaschia claudopus CIRM-BRFM 2984 isolated from oak limbs.</title>
        <authorList>
            <person name="Navarro D."/>
            <person name="Drula E."/>
            <person name="Chaduli D."/>
            <person name="Cazenave R."/>
            <person name="Ahrendt S."/>
            <person name="Wang J."/>
            <person name="Lipzen A."/>
            <person name="Daum C."/>
            <person name="Barry K."/>
            <person name="Grigoriev I.V."/>
            <person name="Favel A."/>
            <person name="Rosso M.N."/>
            <person name="Martin F."/>
        </authorList>
    </citation>
    <scope>NUCLEOTIDE SEQUENCE [LARGE SCALE GENOMIC DNA]</scope>
    <source>
        <strain evidence="1 2">CIRM-BRFM 2984</strain>
    </source>
</reference>
<gene>
    <name evidence="1" type="ORF">R3P38DRAFT_2770622</name>
</gene>